<gene>
    <name evidence="2" type="ORF">FWK35_00033695</name>
</gene>
<comment type="caution">
    <text evidence="2">The sequence shown here is derived from an EMBL/GenBank/DDBJ whole genome shotgun (WGS) entry which is preliminary data.</text>
</comment>
<dbReference type="Proteomes" id="UP000478052">
    <property type="component" value="Unassembled WGS sequence"/>
</dbReference>
<keyword evidence="3" id="KW-1185">Reference proteome</keyword>
<evidence type="ECO:0000313" key="2">
    <source>
        <dbReference type="EMBL" id="KAF0707393.1"/>
    </source>
</evidence>
<dbReference type="SUPFAM" id="SSF53098">
    <property type="entry name" value="Ribonuclease H-like"/>
    <property type="match status" value="1"/>
</dbReference>
<dbReference type="InterPro" id="IPR012337">
    <property type="entry name" value="RNaseH-like_sf"/>
</dbReference>
<organism evidence="2 3">
    <name type="scientific">Aphis craccivora</name>
    <name type="common">Cowpea aphid</name>
    <dbReference type="NCBI Taxonomy" id="307492"/>
    <lineage>
        <taxon>Eukaryota</taxon>
        <taxon>Metazoa</taxon>
        <taxon>Ecdysozoa</taxon>
        <taxon>Arthropoda</taxon>
        <taxon>Hexapoda</taxon>
        <taxon>Insecta</taxon>
        <taxon>Pterygota</taxon>
        <taxon>Neoptera</taxon>
        <taxon>Paraneoptera</taxon>
        <taxon>Hemiptera</taxon>
        <taxon>Sternorrhyncha</taxon>
        <taxon>Aphidomorpha</taxon>
        <taxon>Aphidoidea</taxon>
        <taxon>Aphididae</taxon>
        <taxon>Aphidini</taxon>
        <taxon>Aphis</taxon>
        <taxon>Aphis</taxon>
    </lineage>
</organism>
<dbReference type="InterPro" id="IPR003165">
    <property type="entry name" value="Piwi"/>
</dbReference>
<dbReference type="AlphaFoldDB" id="A0A6G0VUX9"/>
<proteinExistence type="predicted"/>
<dbReference type="PROSITE" id="PS50822">
    <property type="entry name" value="PIWI"/>
    <property type="match status" value="1"/>
</dbReference>
<dbReference type="OrthoDB" id="6627419at2759"/>
<sequence length="277" mass="31658">MQDLSQYTRVDPTGRIAKYNNFIKRIHNTPKSADTLTQWNLTLSNKLITINARVLPEETLYGDSHKYLSGKNANWTSNLRTLPMYIRAQIPCWVIVFPRTWRSDVENFKNTLLKVAHGLGFKLQSPTIVELRDTNMRTYSVELDHTINTINPSFILCVIVSNRNDLYNMIKRKLCVSRAVPSQIVLLRNVQKNDMSICTKIAIQINCKLGGAPWRVTIPEAVFSIGMMIIGFDVCHDKQNKNKSYGAFIATMNDTHTSYFSCVEPHESGQELSTYFS</sequence>
<feature type="domain" description="Piwi" evidence="1">
    <location>
        <begin position="154"/>
        <end position="277"/>
    </location>
</feature>
<dbReference type="GO" id="GO:0003676">
    <property type="term" value="F:nucleic acid binding"/>
    <property type="evidence" value="ECO:0007669"/>
    <property type="project" value="InterPro"/>
</dbReference>
<dbReference type="EMBL" id="VUJU01012562">
    <property type="protein sequence ID" value="KAF0707393.1"/>
    <property type="molecule type" value="Genomic_DNA"/>
</dbReference>
<dbReference type="Gene3D" id="3.40.50.2300">
    <property type="match status" value="1"/>
</dbReference>
<name>A0A6G0VUX9_APHCR</name>
<reference evidence="2 3" key="1">
    <citation type="submission" date="2019-08" db="EMBL/GenBank/DDBJ databases">
        <title>Whole genome of Aphis craccivora.</title>
        <authorList>
            <person name="Voronova N.V."/>
            <person name="Shulinski R.S."/>
            <person name="Bandarenka Y.V."/>
            <person name="Zhorov D.G."/>
            <person name="Warner D."/>
        </authorList>
    </citation>
    <scope>NUCLEOTIDE SEQUENCE [LARGE SCALE GENOMIC DNA]</scope>
    <source>
        <strain evidence="2">180601</strain>
        <tissue evidence="2">Whole Body</tissue>
    </source>
</reference>
<dbReference type="PANTHER" id="PTHR22891">
    <property type="entry name" value="EUKARYOTIC TRANSLATION INITIATION FACTOR 2C"/>
    <property type="match status" value="1"/>
</dbReference>
<protein>
    <submittedName>
        <fullName evidence="2">Piwi-like protein Siwi</fullName>
    </submittedName>
</protein>
<accession>A0A6G0VUX9</accession>
<feature type="non-terminal residue" evidence="2">
    <location>
        <position position="277"/>
    </location>
</feature>
<dbReference type="Pfam" id="PF02171">
    <property type="entry name" value="Piwi"/>
    <property type="match status" value="1"/>
</dbReference>
<evidence type="ECO:0000313" key="3">
    <source>
        <dbReference type="Proteomes" id="UP000478052"/>
    </source>
</evidence>
<evidence type="ECO:0000259" key="1">
    <source>
        <dbReference type="PROSITE" id="PS50822"/>
    </source>
</evidence>
<dbReference type="Gene3D" id="3.30.420.10">
    <property type="entry name" value="Ribonuclease H-like superfamily/Ribonuclease H"/>
    <property type="match status" value="1"/>
</dbReference>
<dbReference type="InterPro" id="IPR036397">
    <property type="entry name" value="RNaseH_sf"/>
</dbReference>